<evidence type="ECO:0000256" key="7">
    <source>
        <dbReference type="PIRSR" id="PIRSR633697-1"/>
    </source>
</evidence>
<keyword evidence="4" id="KW-0378">Hydrolase</keyword>
<sequence length="277" mass="31536">MQFSTFTFFTFLTTITAFPVDTSKRSESYNVKSCSAFYDSQYAAFSCHASGTVPSKYSCCYEAKNGVVLHTQFWDYDTNENSDASTKFTIHGLWNDKCDGSYEQYCNDDLEVKAANLDNLIGNTFDDQDLLNTMKTYWLNNGGTSESLWEHEYNKHGTCFSTLQPSCYASNYQNYETAYDFYRKVVEVWESRPTYDWLSSAGITPSSDDTYSLSDIQDALSQKHGAQVYVGCSDSDAVNQIYYYYNIEGNVLTGKYKSIDTLTDSNCPDTVRYLPKN</sequence>
<dbReference type="GO" id="GO:0006401">
    <property type="term" value="P:RNA catabolic process"/>
    <property type="evidence" value="ECO:0007669"/>
    <property type="project" value="TreeGrafter"/>
</dbReference>
<name>A0A9P0QT71_9ASCO</name>
<dbReference type="OrthoDB" id="435754at2759"/>
<dbReference type="EC" id="4.6.1.19" evidence="3"/>
<evidence type="ECO:0000256" key="6">
    <source>
        <dbReference type="ARBA" id="ARBA00025494"/>
    </source>
</evidence>
<comment type="function">
    <text evidence="6">Rnase which modulates cell survival under stress conditions. Released from the vacuole to the cytoplasm during stress to promote tRNA and rRNA cleavage and to activate separately a downstream pathway that promotes cell death. Involved in cell size, vacuolar morphology and growth at high temperatures and high salt concentration.</text>
</comment>
<dbReference type="InterPro" id="IPR033130">
    <property type="entry name" value="RNase_T2_His_AS_2"/>
</dbReference>
<dbReference type="Proteomes" id="UP000837801">
    <property type="component" value="Unassembled WGS sequence"/>
</dbReference>
<dbReference type="GO" id="GO:0033897">
    <property type="term" value="F:ribonuclease T2 activity"/>
    <property type="evidence" value="ECO:0007669"/>
    <property type="project" value="UniProtKB-EC"/>
</dbReference>
<dbReference type="InterPro" id="IPR033697">
    <property type="entry name" value="Ribonuclease_T2_eukaryotic"/>
</dbReference>
<dbReference type="PANTHER" id="PTHR11240:SF22">
    <property type="entry name" value="RIBONUCLEASE T2"/>
    <property type="match status" value="1"/>
</dbReference>
<accession>A0A9P0QT71</accession>
<dbReference type="GO" id="GO:0005775">
    <property type="term" value="C:vacuolar lumen"/>
    <property type="evidence" value="ECO:0007669"/>
    <property type="project" value="UniProtKB-SubCell"/>
</dbReference>
<keyword evidence="11" id="KW-1185">Reference proteome</keyword>
<dbReference type="PROSITE" id="PS00531">
    <property type="entry name" value="RNASE_T2_2"/>
    <property type="match status" value="1"/>
</dbReference>
<organism evidence="10 11">
    <name type="scientific">[Candida] railenensis</name>
    <dbReference type="NCBI Taxonomy" id="45579"/>
    <lineage>
        <taxon>Eukaryota</taxon>
        <taxon>Fungi</taxon>
        <taxon>Dikarya</taxon>
        <taxon>Ascomycota</taxon>
        <taxon>Saccharomycotina</taxon>
        <taxon>Pichiomycetes</taxon>
        <taxon>Debaryomycetaceae</taxon>
        <taxon>Kurtzmaniella</taxon>
    </lineage>
</organism>
<evidence type="ECO:0000256" key="2">
    <source>
        <dbReference type="ARBA" id="ARBA00007469"/>
    </source>
</evidence>
<evidence type="ECO:0000256" key="8">
    <source>
        <dbReference type="RuleBase" id="RU004328"/>
    </source>
</evidence>
<dbReference type="AlphaFoldDB" id="A0A9P0QT71"/>
<evidence type="ECO:0000256" key="9">
    <source>
        <dbReference type="SAM" id="SignalP"/>
    </source>
</evidence>
<protein>
    <recommendedName>
        <fullName evidence="3">ribonuclease T2</fullName>
        <ecNumber evidence="3">4.6.1.19</ecNumber>
    </recommendedName>
</protein>
<feature type="active site" evidence="7">
    <location>
        <position position="91"/>
    </location>
</feature>
<keyword evidence="9" id="KW-0732">Signal</keyword>
<evidence type="ECO:0000256" key="5">
    <source>
        <dbReference type="ARBA" id="ARBA00023157"/>
    </source>
</evidence>
<dbReference type="Pfam" id="PF00445">
    <property type="entry name" value="Ribonuclease_T2"/>
    <property type="match status" value="1"/>
</dbReference>
<dbReference type="InterPro" id="IPR036430">
    <property type="entry name" value="RNase_T2-like_sf"/>
</dbReference>
<evidence type="ECO:0000256" key="4">
    <source>
        <dbReference type="ARBA" id="ARBA00022759"/>
    </source>
</evidence>
<keyword evidence="4" id="KW-0255">Endonuclease</keyword>
<keyword evidence="4" id="KW-0540">Nuclease</keyword>
<evidence type="ECO:0000256" key="1">
    <source>
        <dbReference type="ARBA" id="ARBA00004410"/>
    </source>
</evidence>
<feature type="active site" evidence="7">
    <location>
        <position position="152"/>
    </location>
</feature>
<dbReference type="CDD" id="cd01061">
    <property type="entry name" value="RNase_T2_euk"/>
    <property type="match status" value="1"/>
</dbReference>
<feature type="active site" evidence="7">
    <location>
        <position position="156"/>
    </location>
</feature>
<comment type="similarity">
    <text evidence="2 8">Belongs to the RNase T2 family.</text>
</comment>
<comment type="subcellular location">
    <subcellularLocation>
        <location evidence="1">Vacuole lumen</location>
    </subcellularLocation>
</comment>
<feature type="signal peptide" evidence="9">
    <location>
        <begin position="1"/>
        <end position="17"/>
    </location>
</feature>
<dbReference type="GO" id="GO:0003723">
    <property type="term" value="F:RNA binding"/>
    <property type="evidence" value="ECO:0007669"/>
    <property type="project" value="InterPro"/>
</dbReference>
<dbReference type="Gene3D" id="3.90.730.10">
    <property type="entry name" value="Ribonuclease T2-like"/>
    <property type="match status" value="1"/>
</dbReference>
<dbReference type="PANTHER" id="PTHR11240">
    <property type="entry name" value="RIBONUCLEASE T2"/>
    <property type="match status" value="1"/>
</dbReference>
<reference evidence="10" key="1">
    <citation type="submission" date="2022-03" db="EMBL/GenBank/DDBJ databases">
        <authorList>
            <person name="Legras J.-L."/>
            <person name="Devillers H."/>
            <person name="Grondin C."/>
        </authorList>
    </citation>
    <scope>NUCLEOTIDE SEQUENCE</scope>
    <source>
        <strain evidence="10">CLIB 1423</strain>
    </source>
</reference>
<feature type="chain" id="PRO_5040481060" description="ribonuclease T2" evidence="9">
    <location>
        <begin position="18"/>
        <end position="277"/>
    </location>
</feature>
<dbReference type="SUPFAM" id="SSF55895">
    <property type="entry name" value="Ribonuclease Rh-like"/>
    <property type="match status" value="1"/>
</dbReference>
<keyword evidence="5" id="KW-1015">Disulfide bond</keyword>
<dbReference type="GO" id="GO:0005576">
    <property type="term" value="C:extracellular region"/>
    <property type="evidence" value="ECO:0007669"/>
    <property type="project" value="TreeGrafter"/>
</dbReference>
<gene>
    <name evidence="10" type="ORF">CLIB1423_22S01288</name>
</gene>
<evidence type="ECO:0000313" key="11">
    <source>
        <dbReference type="Proteomes" id="UP000837801"/>
    </source>
</evidence>
<dbReference type="EMBL" id="CAKXYY010000022">
    <property type="protein sequence ID" value="CAH2355168.1"/>
    <property type="molecule type" value="Genomic_DNA"/>
</dbReference>
<comment type="caution">
    <text evidence="10">The sequence shown here is derived from an EMBL/GenBank/DDBJ whole genome shotgun (WGS) entry which is preliminary data.</text>
</comment>
<proteinExistence type="inferred from homology"/>
<evidence type="ECO:0000256" key="3">
    <source>
        <dbReference type="ARBA" id="ARBA00012571"/>
    </source>
</evidence>
<dbReference type="InterPro" id="IPR001568">
    <property type="entry name" value="RNase_T2-like"/>
</dbReference>
<evidence type="ECO:0000313" key="10">
    <source>
        <dbReference type="EMBL" id="CAH2355168.1"/>
    </source>
</evidence>